<dbReference type="RefSeq" id="XP_024582449.1">
    <property type="nucleotide sequence ID" value="XM_024716897.1"/>
</dbReference>
<dbReference type="GeneID" id="36397457"/>
<name>A0A0P1AWT9_PLAHL</name>
<organism evidence="1 2">
    <name type="scientific">Plasmopara halstedii</name>
    <name type="common">Downy mildew of sunflower</name>
    <dbReference type="NCBI Taxonomy" id="4781"/>
    <lineage>
        <taxon>Eukaryota</taxon>
        <taxon>Sar</taxon>
        <taxon>Stramenopiles</taxon>
        <taxon>Oomycota</taxon>
        <taxon>Peronosporomycetes</taxon>
        <taxon>Peronosporales</taxon>
        <taxon>Peronosporaceae</taxon>
        <taxon>Plasmopara</taxon>
    </lineage>
</organism>
<proteinExistence type="predicted"/>
<reference evidence="2" key="1">
    <citation type="submission" date="2014-09" db="EMBL/GenBank/DDBJ databases">
        <authorList>
            <person name="Sharma Rahul"/>
            <person name="Thines Marco"/>
        </authorList>
    </citation>
    <scope>NUCLEOTIDE SEQUENCE [LARGE SCALE GENOMIC DNA]</scope>
</reference>
<keyword evidence="2" id="KW-1185">Reference proteome</keyword>
<accession>A0A0P1AWT9</accession>
<evidence type="ECO:0000313" key="2">
    <source>
        <dbReference type="Proteomes" id="UP000054928"/>
    </source>
</evidence>
<evidence type="ECO:0000313" key="1">
    <source>
        <dbReference type="EMBL" id="CEG46080.1"/>
    </source>
</evidence>
<dbReference type="Proteomes" id="UP000054928">
    <property type="component" value="Unassembled WGS sequence"/>
</dbReference>
<protein>
    <submittedName>
        <fullName evidence="1">Uncharacterized protein</fullName>
    </submittedName>
</protein>
<sequence length="54" mass="6272">MIDLNIAPVDTKNDLFKYNLVYFVLIDILNAESSTAFFCETDLFRTAHVKKRNC</sequence>
<dbReference type="AlphaFoldDB" id="A0A0P1AWT9"/>
<dbReference type="EMBL" id="CCYD01001888">
    <property type="protein sequence ID" value="CEG46080.1"/>
    <property type="molecule type" value="Genomic_DNA"/>
</dbReference>